<evidence type="ECO:0000313" key="2">
    <source>
        <dbReference type="Proteomes" id="UP001148737"/>
    </source>
</evidence>
<accession>A0ACC1QTX0</accession>
<dbReference type="EMBL" id="JANAKD010000752">
    <property type="protein sequence ID" value="KAJ3489146.1"/>
    <property type="molecule type" value="Genomic_DNA"/>
</dbReference>
<dbReference type="Proteomes" id="UP001148737">
    <property type="component" value="Unassembled WGS sequence"/>
</dbReference>
<comment type="caution">
    <text evidence="1">The sequence shown here is derived from an EMBL/GenBank/DDBJ whole genome shotgun (WGS) entry which is preliminary data.</text>
</comment>
<evidence type="ECO:0000313" key="1">
    <source>
        <dbReference type="EMBL" id="KAJ3489146.1"/>
    </source>
</evidence>
<keyword evidence="2" id="KW-1185">Reference proteome</keyword>
<reference evidence="1" key="1">
    <citation type="submission" date="2022-07" db="EMBL/GenBank/DDBJ databases">
        <title>Genome Sequence of Lecanicillium saksenae.</title>
        <authorList>
            <person name="Buettner E."/>
        </authorList>
    </citation>
    <scope>NUCLEOTIDE SEQUENCE</scope>
    <source>
        <strain evidence="1">VT-O1</strain>
    </source>
</reference>
<proteinExistence type="predicted"/>
<organism evidence="1 2">
    <name type="scientific">Lecanicillium saksenae</name>
    <dbReference type="NCBI Taxonomy" id="468837"/>
    <lineage>
        <taxon>Eukaryota</taxon>
        <taxon>Fungi</taxon>
        <taxon>Dikarya</taxon>
        <taxon>Ascomycota</taxon>
        <taxon>Pezizomycotina</taxon>
        <taxon>Sordariomycetes</taxon>
        <taxon>Hypocreomycetidae</taxon>
        <taxon>Hypocreales</taxon>
        <taxon>Cordycipitaceae</taxon>
        <taxon>Lecanicillium</taxon>
    </lineage>
</organism>
<name>A0ACC1QTX0_9HYPO</name>
<sequence length="296" mass="32622">MEMMKKLVLVGTAAALAGSTQAAAVAAAPDVWQPPVGEAWQIVIRAPLDMSRKLEPDVAIWDIDLFDNPASTIKQLHDGGSKVICYFSAGSFEKWRPDNTSFPEEDIGNPLEDWEKEWYVNVRSQAIRDVMVNRIQLAKDKGCDAIDPDNVDLYDADNGFEIKPEEAAEYLNFLAKAASDRGMSTGLKNAPGIVSSVIDNTHFVVNEECANPDNANCADYKPYIAADKPVFQIQYPNGVPDIDPEIIRGNCSHQGSAEGSEKFSIVFKDDMLRGFVEYCDFSKYSTPVLEDTPKGN</sequence>
<gene>
    <name evidence="1" type="ORF">NLG97_g6058</name>
</gene>
<protein>
    <submittedName>
        <fullName evidence="1">Uncharacterized protein</fullName>
    </submittedName>
</protein>